<sequence length="68" mass="8064">MISNDWQRHFVDQENLERDSIGKKQTYSQESCKSLLLQLCELNLDETELTGKCDAEVSKDEFNHEWEK</sequence>
<dbReference type="EMBL" id="JAHYIQ010000018">
    <property type="protein sequence ID" value="KAK1124297.1"/>
    <property type="molecule type" value="Genomic_DNA"/>
</dbReference>
<dbReference type="Pfam" id="PF16521">
    <property type="entry name" value="Myosin-VI_CBD"/>
    <property type="match status" value="1"/>
</dbReference>
<accession>A0AA40FSX7</accession>
<comment type="caution">
    <text evidence="2">The sequence shown here is derived from an EMBL/GenBank/DDBJ whole genome shotgun (WGS) entry which is preliminary data.</text>
</comment>
<proteinExistence type="predicted"/>
<dbReference type="AlphaFoldDB" id="A0AA40FSX7"/>
<organism evidence="2 3">
    <name type="scientific">Melipona bicolor</name>
    <dbReference type="NCBI Taxonomy" id="60889"/>
    <lineage>
        <taxon>Eukaryota</taxon>
        <taxon>Metazoa</taxon>
        <taxon>Ecdysozoa</taxon>
        <taxon>Arthropoda</taxon>
        <taxon>Hexapoda</taxon>
        <taxon>Insecta</taxon>
        <taxon>Pterygota</taxon>
        <taxon>Neoptera</taxon>
        <taxon>Endopterygota</taxon>
        <taxon>Hymenoptera</taxon>
        <taxon>Apocrita</taxon>
        <taxon>Aculeata</taxon>
        <taxon>Apoidea</taxon>
        <taxon>Anthophila</taxon>
        <taxon>Apidae</taxon>
        <taxon>Melipona</taxon>
    </lineage>
</organism>
<evidence type="ECO:0000313" key="2">
    <source>
        <dbReference type="EMBL" id="KAK1124297.1"/>
    </source>
</evidence>
<evidence type="ECO:0000259" key="1">
    <source>
        <dbReference type="Pfam" id="PF16521"/>
    </source>
</evidence>
<dbReference type="Proteomes" id="UP001177670">
    <property type="component" value="Unassembled WGS sequence"/>
</dbReference>
<dbReference type="InterPro" id="IPR032412">
    <property type="entry name" value="Myosin-VI_CBD"/>
</dbReference>
<name>A0AA40FSX7_9HYME</name>
<keyword evidence="3" id="KW-1185">Reference proteome</keyword>
<evidence type="ECO:0000313" key="3">
    <source>
        <dbReference type="Proteomes" id="UP001177670"/>
    </source>
</evidence>
<reference evidence="2" key="1">
    <citation type="submission" date="2021-10" db="EMBL/GenBank/DDBJ databases">
        <title>Melipona bicolor Genome sequencing and assembly.</title>
        <authorList>
            <person name="Araujo N.S."/>
            <person name="Arias M.C."/>
        </authorList>
    </citation>
    <scope>NUCLEOTIDE SEQUENCE</scope>
    <source>
        <strain evidence="2">USP_2M_L1-L4_2017</strain>
        <tissue evidence="2">Whole body</tissue>
    </source>
</reference>
<gene>
    <name evidence="2" type="ORF">K0M31_006669</name>
</gene>
<feature type="domain" description="Myosin VI cargo binding" evidence="1">
    <location>
        <begin position="37"/>
        <end position="68"/>
    </location>
</feature>
<protein>
    <recommendedName>
        <fullName evidence="1">Myosin VI cargo binding domain-containing protein</fullName>
    </recommendedName>
</protein>